<dbReference type="Proteomes" id="UP000431269">
    <property type="component" value="Chromosome"/>
</dbReference>
<feature type="signal peptide" evidence="1">
    <location>
        <begin position="1"/>
        <end position="30"/>
    </location>
</feature>
<dbReference type="InterPro" id="IPR032710">
    <property type="entry name" value="NTF2-like_dom_sf"/>
</dbReference>
<reference evidence="4" key="1">
    <citation type="submission" date="2019-12" db="EMBL/GenBank/DDBJ databases">
        <title>Complete genome of Terracaulis silvestris 0127_4.</title>
        <authorList>
            <person name="Vieira S."/>
            <person name="Riedel T."/>
            <person name="Sproer C."/>
            <person name="Pascual J."/>
            <person name="Boedeker C."/>
            <person name="Overmann J."/>
        </authorList>
    </citation>
    <scope>NUCLEOTIDE SEQUENCE [LARGE SCALE GENOMIC DNA]</scope>
    <source>
        <strain evidence="4">0127_4</strain>
    </source>
</reference>
<evidence type="ECO:0000259" key="2">
    <source>
        <dbReference type="Pfam" id="PF14534"/>
    </source>
</evidence>
<evidence type="ECO:0000313" key="3">
    <source>
        <dbReference type="EMBL" id="QGZ94238.1"/>
    </source>
</evidence>
<feature type="domain" description="DUF4440" evidence="2">
    <location>
        <begin position="48"/>
        <end position="160"/>
    </location>
</feature>
<keyword evidence="1" id="KW-0732">Signal</keyword>
<accession>A0A6I6MLS1</accession>
<dbReference type="Gene3D" id="3.10.450.50">
    <property type="match status" value="1"/>
</dbReference>
<proteinExistence type="predicted"/>
<keyword evidence="4" id="KW-1185">Reference proteome</keyword>
<sequence length="190" mass="20548">MFVLPTLSPALSRRAALTLGLMLPFAGRAAADEGESGMNSNDAAHLRRRAAEANDAFVAGDMRRWYALASPMGRDFTLMAPFGGAPSHGFDGSDAHLDAMARRFTGGSAAFELIESYATPDMVVMAFIERQRAEVGGLPEQDWSLRVTQVYARREGEWVMVHRHADPLTHPRDMAETAALARGVNAASDA</sequence>
<dbReference type="InterPro" id="IPR027843">
    <property type="entry name" value="DUF4440"/>
</dbReference>
<feature type="chain" id="PRO_5026291855" description="DUF4440 domain-containing protein" evidence="1">
    <location>
        <begin position="31"/>
        <end position="190"/>
    </location>
</feature>
<dbReference type="SUPFAM" id="SSF54427">
    <property type="entry name" value="NTF2-like"/>
    <property type="match status" value="1"/>
</dbReference>
<dbReference type="RefSeq" id="WP_228445881.1">
    <property type="nucleotide sequence ID" value="NZ_CP047045.1"/>
</dbReference>
<evidence type="ECO:0000313" key="4">
    <source>
        <dbReference type="Proteomes" id="UP000431269"/>
    </source>
</evidence>
<protein>
    <recommendedName>
        <fullName evidence="2">DUF4440 domain-containing protein</fullName>
    </recommendedName>
</protein>
<dbReference type="AlphaFoldDB" id="A0A6I6MLS1"/>
<gene>
    <name evidence="3" type="ORF">DSM104635_01054</name>
</gene>
<dbReference type="KEGG" id="tsv:DSM104635_01054"/>
<dbReference type="EMBL" id="CP047045">
    <property type="protein sequence ID" value="QGZ94238.1"/>
    <property type="molecule type" value="Genomic_DNA"/>
</dbReference>
<name>A0A6I6MLS1_9CAUL</name>
<dbReference type="Pfam" id="PF14534">
    <property type="entry name" value="DUF4440"/>
    <property type="match status" value="1"/>
</dbReference>
<organism evidence="3 4">
    <name type="scientific">Terricaulis silvestris</name>
    <dbReference type="NCBI Taxonomy" id="2686094"/>
    <lineage>
        <taxon>Bacteria</taxon>
        <taxon>Pseudomonadati</taxon>
        <taxon>Pseudomonadota</taxon>
        <taxon>Alphaproteobacteria</taxon>
        <taxon>Caulobacterales</taxon>
        <taxon>Caulobacteraceae</taxon>
        <taxon>Terricaulis</taxon>
    </lineage>
</organism>
<evidence type="ECO:0000256" key="1">
    <source>
        <dbReference type="SAM" id="SignalP"/>
    </source>
</evidence>